<accession>E0NVC9</accession>
<dbReference type="Proteomes" id="UP000004394">
    <property type="component" value="Unassembled WGS sequence"/>
</dbReference>
<sequence length="63" mass="7367">MNSIAFCHLLFACRHLNEYPAKCVQALMTNFPLRDDGVNGNRLVDETKENLLSEIWFYTILYI</sequence>
<gene>
    <name evidence="1" type="ORF">HMPREF0658_2134</name>
</gene>
<reference evidence="1" key="1">
    <citation type="submission" date="2010-07" db="EMBL/GenBank/DDBJ databases">
        <authorList>
            <person name="Muzny D."/>
            <person name="Qin X."/>
            <person name="Deng J."/>
            <person name="Jiang H."/>
            <person name="Liu Y."/>
            <person name="Qu J."/>
            <person name="Song X.-Z."/>
            <person name="Zhang L."/>
            <person name="Thornton R."/>
            <person name="Coyle M."/>
            <person name="Francisco L."/>
            <person name="Jackson L."/>
            <person name="Javaid M."/>
            <person name="Korchina V."/>
            <person name="Kovar C."/>
            <person name="Mata R."/>
            <person name="Mathew T."/>
            <person name="Ngo R."/>
            <person name="Nguyen L."/>
            <person name="Nguyen N."/>
            <person name="Okwuonu G."/>
            <person name="Ongeri F."/>
            <person name="Pham C."/>
            <person name="Simmons D."/>
            <person name="Wilczek-Boney K."/>
            <person name="Hale W."/>
            <person name="Jakkamsetti A."/>
            <person name="Pham P."/>
            <person name="Ruth R."/>
            <person name="San Lucas F."/>
            <person name="Warren J."/>
            <person name="Zhang J."/>
            <person name="Zhao Z."/>
            <person name="Zhou C."/>
            <person name="Zhu D."/>
            <person name="Lee S."/>
            <person name="Bess C."/>
            <person name="Blankenburg K."/>
            <person name="Forbes L."/>
            <person name="Fu Q."/>
            <person name="Gubbala S."/>
            <person name="Hirani K."/>
            <person name="Jayaseelan J.C."/>
            <person name="Lara F."/>
            <person name="Munidasa M."/>
            <person name="Palculict T."/>
            <person name="Patil S."/>
            <person name="Pu L.-L."/>
            <person name="Saada N."/>
            <person name="Tang L."/>
            <person name="Weissenberger G."/>
            <person name="Zhu Y."/>
            <person name="Hemphill L."/>
            <person name="Shang Y."/>
            <person name="Youmans B."/>
            <person name="Ayvaz T."/>
            <person name="Ross M."/>
            <person name="Santibanez J."/>
            <person name="Aqrawi P."/>
            <person name="Gross S."/>
            <person name="Joshi V."/>
            <person name="Fowler G."/>
            <person name="Nazareth L."/>
            <person name="Reid J."/>
            <person name="Worley K."/>
            <person name="Petrosino J."/>
            <person name="Highlander S."/>
            <person name="Gibbs R."/>
        </authorList>
    </citation>
    <scope>NUCLEOTIDE SEQUENCE [LARGE SCALE GENOMIC DNA]</scope>
    <source>
        <strain evidence="1">DSM 16973</strain>
    </source>
</reference>
<dbReference type="BioCyc" id="PMAR862515-HMP:GMOO-2166-MONOMER"/>
<proteinExistence type="predicted"/>
<protein>
    <submittedName>
        <fullName evidence="1">Uncharacterized protein</fullName>
    </submittedName>
</protein>
<name>E0NVC9_9BACT</name>
<evidence type="ECO:0000313" key="1">
    <source>
        <dbReference type="EMBL" id="EFM00863.1"/>
    </source>
</evidence>
<dbReference type="HOGENOM" id="CLU_2882145_0_0_10"/>
<dbReference type="AlphaFoldDB" id="E0NVC9"/>
<comment type="caution">
    <text evidence="1">The sequence shown here is derived from an EMBL/GenBank/DDBJ whole genome shotgun (WGS) entry which is preliminary data.</text>
</comment>
<organism evidence="1 2">
    <name type="scientific">Hoylesella marshii DSM 16973 = JCM 13450</name>
    <dbReference type="NCBI Taxonomy" id="862515"/>
    <lineage>
        <taxon>Bacteria</taxon>
        <taxon>Pseudomonadati</taxon>
        <taxon>Bacteroidota</taxon>
        <taxon>Bacteroidia</taxon>
        <taxon>Bacteroidales</taxon>
        <taxon>Prevotellaceae</taxon>
        <taxon>Hoylesella</taxon>
    </lineage>
</organism>
<keyword evidence="2" id="KW-1185">Reference proteome</keyword>
<evidence type="ECO:0000313" key="2">
    <source>
        <dbReference type="Proteomes" id="UP000004394"/>
    </source>
</evidence>
<dbReference type="EMBL" id="AEEI01000061">
    <property type="protein sequence ID" value="EFM00863.1"/>
    <property type="molecule type" value="Genomic_DNA"/>
</dbReference>